<keyword evidence="2" id="KW-1185">Reference proteome</keyword>
<dbReference type="AlphaFoldDB" id="A0AAV0JKC5"/>
<gene>
    <name evidence="1" type="ORF">LITE_LOCUS14332</name>
</gene>
<evidence type="ECO:0000313" key="2">
    <source>
        <dbReference type="Proteomes" id="UP001154282"/>
    </source>
</evidence>
<organism evidence="1 2">
    <name type="scientific">Linum tenue</name>
    <dbReference type="NCBI Taxonomy" id="586396"/>
    <lineage>
        <taxon>Eukaryota</taxon>
        <taxon>Viridiplantae</taxon>
        <taxon>Streptophyta</taxon>
        <taxon>Embryophyta</taxon>
        <taxon>Tracheophyta</taxon>
        <taxon>Spermatophyta</taxon>
        <taxon>Magnoliopsida</taxon>
        <taxon>eudicotyledons</taxon>
        <taxon>Gunneridae</taxon>
        <taxon>Pentapetalae</taxon>
        <taxon>rosids</taxon>
        <taxon>fabids</taxon>
        <taxon>Malpighiales</taxon>
        <taxon>Linaceae</taxon>
        <taxon>Linum</taxon>
    </lineage>
</organism>
<comment type="caution">
    <text evidence="1">The sequence shown here is derived from an EMBL/GenBank/DDBJ whole genome shotgun (WGS) entry which is preliminary data.</text>
</comment>
<reference evidence="1" key="1">
    <citation type="submission" date="2022-08" db="EMBL/GenBank/DDBJ databases">
        <authorList>
            <person name="Gutierrez-Valencia J."/>
        </authorList>
    </citation>
    <scope>NUCLEOTIDE SEQUENCE</scope>
</reference>
<dbReference type="Proteomes" id="UP001154282">
    <property type="component" value="Unassembled WGS sequence"/>
</dbReference>
<protein>
    <submittedName>
        <fullName evidence="1">Uncharacterized protein</fullName>
    </submittedName>
</protein>
<dbReference type="EMBL" id="CAMGYJ010000005">
    <property type="protein sequence ID" value="CAI0409303.1"/>
    <property type="molecule type" value="Genomic_DNA"/>
</dbReference>
<sequence>MGFVRLHQSSQPEIRDPGFHILVQKYVTRLDVPVNYVRDAIMVKIRYPSRCTNCNPVPGIPIQHNPLQLFFFSPLLWVVQKSIQAPIGHELVDEQVVVRGRVVAMEGDNVSVLDISHCLELPLEGPVPVGAPSAEPLDREGNGLGYGQLVDGSIATGPDHVLVS</sequence>
<name>A0AAV0JKC5_9ROSI</name>
<proteinExistence type="predicted"/>
<evidence type="ECO:0000313" key="1">
    <source>
        <dbReference type="EMBL" id="CAI0409303.1"/>
    </source>
</evidence>
<accession>A0AAV0JKC5</accession>